<dbReference type="RefSeq" id="WP_273925510.1">
    <property type="nucleotide sequence ID" value="NZ_JAQSIN010000004.1"/>
</dbReference>
<feature type="signal peptide" evidence="1">
    <location>
        <begin position="1"/>
        <end position="23"/>
    </location>
</feature>
<dbReference type="Proteomes" id="UP001528672">
    <property type="component" value="Unassembled WGS sequence"/>
</dbReference>
<organism evidence="2 3">
    <name type="scientific">Curvibacter microcysteis</name>
    <dbReference type="NCBI Taxonomy" id="3026419"/>
    <lineage>
        <taxon>Bacteria</taxon>
        <taxon>Pseudomonadati</taxon>
        <taxon>Pseudomonadota</taxon>
        <taxon>Betaproteobacteria</taxon>
        <taxon>Burkholderiales</taxon>
        <taxon>Comamonadaceae</taxon>
        <taxon>Curvibacter</taxon>
    </lineage>
</organism>
<protein>
    <recommendedName>
        <fullName evidence="4">DUF4148 domain-containing protein</fullName>
    </recommendedName>
</protein>
<keyword evidence="1" id="KW-0732">Signal</keyword>
<proteinExistence type="predicted"/>
<dbReference type="EMBL" id="JAQSIO010000001">
    <property type="protein sequence ID" value="MDD0813920.1"/>
    <property type="molecule type" value="Genomic_DNA"/>
</dbReference>
<keyword evidence="3" id="KW-1185">Reference proteome</keyword>
<accession>A0ABT5MBH3</accession>
<name>A0ABT5MBH3_9BURK</name>
<gene>
    <name evidence="2" type="ORF">PSQ39_04685</name>
</gene>
<feature type="chain" id="PRO_5046350922" description="DUF4148 domain-containing protein" evidence="1">
    <location>
        <begin position="24"/>
        <end position="99"/>
    </location>
</feature>
<evidence type="ECO:0000313" key="3">
    <source>
        <dbReference type="Proteomes" id="UP001528672"/>
    </source>
</evidence>
<reference evidence="2 3" key="1">
    <citation type="submission" date="2023-02" db="EMBL/GenBank/DDBJ databases">
        <title>Bacterial whole genome sequence for Curvibacter sp. HBC28.</title>
        <authorList>
            <person name="Le V."/>
            <person name="Ko S.-R."/>
            <person name="Ahn C.-Y."/>
            <person name="Oh H.-M."/>
        </authorList>
    </citation>
    <scope>NUCLEOTIDE SEQUENCE [LARGE SCALE GENOMIC DNA]</scope>
    <source>
        <strain evidence="2 3">HBC28</strain>
    </source>
</reference>
<evidence type="ECO:0008006" key="4">
    <source>
        <dbReference type="Google" id="ProtNLM"/>
    </source>
</evidence>
<evidence type="ECO:0000313" key="2">
    <source>
        <dbReference type="EMBL" id="MDD0813920.1"/>
    </source>
</evidence>
<sequence>MTRNIISAALIAAAAFAAAPSFAAGEADYNDQFAATVSQRSRAEVTAEANKAARDAAVSVDAKSRVLPEVKSALTRTEVRQAAATANRAGQLHTGELSF</sequence>
<comment type="caution">
    <text evidence="2">The sequence shown here is derived from an EMBL/GenBank/DDBJ whole genome shotgun (WGS) entry which is preliminary data.</text>
</comment>
<evidence type="ECO:0000256" key="1">
    <source>
        <dbReference type="SAM" id="SignalP"/>
    </source>
</evidence>